<reference evidence="10 11" key="1">
    <citation type="submission" date="2019-05" db="EMBL/GenBank/DDBJ databases">
        <title>OXA-830, a novel chromosomally encoded expanded-spectrum class D beta-lactamase in Aeromonas simiae.</title>
        <authorList>
            <person name="Zhou W."/>
            <person name="Chen Q."/>
        </authorList>
    </citation>
    <scope>NUCLEOTIDE SEQUENCE [LARGE SCALE GENOMIC DNA]</scope>
    <source>
        <strain evidence="10 11">A6</strain>
    </source>
</reference>
<evidence type="ECO:0000256" key="1">
    <source>
        <dbReference type="ARBA" id="ARBA00004752"/>
    </source>
</evidence>
<evidence type="ECO:0000259" key="9">
    <source>
        <dbReference type="PROSITE" id="PS52029"/>
    </source>
</evidence>
<dbReference type="GO" id="GO:0004180">
    <property type="term" value="F:carboxypeptidase activity"/>
    <property type="evidence" value="ECO:0007669"/>
    <property type="project" value="UniProtKB-ARBA"/>
</dbReference>
<dbReference type="GO" id="GO:0071555">
    <property type="term" value="P:cell wall organization"/>
    <property type="evidence" value="ECO:0007669"/>
    <property type="project" value="UniProtKB-UniRule"/>
</dbReference>
<feature type="domain" description="L,D-TPase catalytic" evidence="9">
    <location>
        <begin position="263"/>
        <end position="459"/>
    </location>
</feature>
<keyword evidence="11" id="KW-1185">Reference proteome</keyword>
<dbReference type="InterPro" id="IPR036365">
    <property type="entry name" value="PGBD-like_sf"/>
</dbReference>
<evidence type="ECO:0000256" key="2">
    <source>
        <dbReference type="ARBA" id="ARBA00005992"/>
    </source>
</evidence>
<dbReference type="KEGG" id="asim:FE240_03245"/>
<keyword evidence="3" id="KW-0808">Transferase</keyword>
<evidence type="ECO:0000256" key="4">
    <source>
        <dbReference type="ARBA" id="ARBA00022960"/>
    </source>
</evidence>
<dbReference type="InterPro" id="IPR036366">
    <property type="entry name" value="PGBDSf"/>
</dbReference>
<feature type="signal peptide" evidence="8">
    <location>
        <begin position="1"/>
        <end position="22"/>
    </location>
</feature>
<dbReference type="InterPro" id="IPR038063">
    <property type="entry name" value="Transpep_catalytic_dom"/>
</dbReference>
<keyword evidence="6 7" id="KW-0961">Cell wall biogenesis/degradation</keyword>
<evidence type="ECO:0000313" key="11">
    <source>
        <dbReference type="Proteomes" id="UP000594034"/>
    </source>
</evidence>
<dbReference type="Proteomes" id="UP000594034">
    <property type="component" value="Chromosome"/>
</dbReference>
<dbReference type="EMBL" id="CP040449">
    <property type="protein sequence ID" value="QFI53807.1"/>
    <property type="molecule type" value="Genomic_DNA"/>
</dbReference>
<dbReference type="AlphaFoldDB" id="A0A5J6WUB5"/>
<dbReference type="PANTHER" id="PTHR41533">
    <property type="entry name" value="L,D-TRANSPEPTIDASE HI_1667-RELATED"/>
    <property type="match status" value="1"/>
</dbReference>
<sequence>MGMRLWLALANLIWLGCWPVTAVQANEVSAVVAATDRVSHDWGSEVAAREELQQQLFEAALAQFHPDFVHLWKSLQTTPEEQRGPLYDEAFRKLSRFQHIWRGLDFVSREQIGSMTVDLSKAAPSIEAKGLLDAVTALRPSVSEYAIVRNEVQKLLALPMADRWPALSIPTLREGESSPSLAEIRRILVVLGDMQQDHDSEGIYDGETLSAIKAFQSRHGLTADGIIGRQTQSWLSTGPEARARLLLRNLWRRDVVDRLPEQRYVLVNIPDYHLSVVEQGREIFTSRVIVGQQLRATPILASEIRSVVINPSWNVPTSIMRKDILPKLARDPGYLSRQQIEVIDGQGNPVQFSPEGWSHALASGFPYRLRQKPGDHNALGRYKFYLPNNDAIYLHSTPKKGLFEQGARALSSGCVRVEKAENLAQLLLAPTPRKQQEINGLLKQTTTRWMPLSTPVPVFTVYWSSWIDGEGKQHFRNDIYGFDKGSFKSVL</sequence>
<keyword evidence="5 7" id="KW-0573">Peptidoglycan synthesis</keyword>
<keyword evidence="8" id="KW-0732">Signal</keyword>
<dbReference type="PANTHER" id="PTHR41533:SF1">
    <property type="entry name" value="L,D-TRANSPEPTIDASE YCBB-RELATED"/>
    <property type="match status" value="1"/>
</dbReference>
<dbReference type="CDD" id="cd16913">
    <property type="entry name" value="YkuD_like"/>
    <property type="match status" value="1"/>
</dbReference>
<dbReference type="PROSITE" id="PS52029">
    <property type="entry name" value="LD_TPASE"/>
    <property type="match status" value="1"/>
</dbReference>
<dbReference type="GO" id="GO:0016740">
    <property type="term" value="F:transferase activity"/>
    <property type="evidence" value="ECO:0007669"/>
    <property type="project" value="UniProtKB-KW"/>
</dbReference>
<dbReference type="SUPFAM" id="SSF141523">
    <property type="entry name" value="L,D-transpeptidase catalytic domain-like"/>
    <property type="match status" value="1"/>
</dbReference>
<dbReference type="GO" id="GO:0008360">
    <property type="term" value="P:regulation of cell shape"/>
    <property type="evidence" value="ECO:0007669"/>
    <property type="project" value="UniProtKB-UniRule"/>
</dbReference>
<keyword evidence="4 7" id="KW-0133">Cell shape</keyword>
<feature type="active site" description="Nucleophile" evidence="7">
    <location>
        <position position="414"/>
    </location>
</feature>
<dbReference type="Pfam" id="PF03734">
    <property type="entry name" value="YkuD"/>
    <property type="match status" value="1"/>
</dbReference>
<dbReference type="Gene3D" id="1.10.101.10">
    <property type="entry name" value="PGBD-like superfamily/PGBD"/>
    <property type="match status" value="1"/>
</dbReference>
<comment type="pathway">
    <text evidence="1 7">Cell wall biogenesis; peptidoglycan biosynthesis.</text>
</comment>
<gene>
    <name evidence="10" type="ORF">FE240_03245</name>
</gene>
<evidence type="ECO:0000256" key="3">
    <source>
        <dbReference type="ARBA" id="ARBA00022679"/>
    </source>
</evidence>
<evidence type="ECO:0000256" key="8">
    <source>
        <dbReference type="SAM" id="SignalP"/>
    </source>
</evidence>
<name>A0A5J6WUB5_9GAMM</name>
<dbReference type="SUPFAM" id="SSF47090">
    <property type="entry name" value="PGBD-like"/>
    <property type="match status" value="1"/>
</dbReference>
<dbReference type="GO" id="GO:0009252">
    <property type="term" value="P:peptidoglycan biosynthetic process"/>
    <property type="evidence" value="ECO:0007669"/>
    <property type="project" value="UniProtKB-UniPathway"/>
</dbReference>
<dbReference type="UniPathway" id="UPA00219"/>
<evidence type="ECO:0000256" key="7">
    <source>
        <dbReference type="PROSITE-ProRule" id="PRU01373"/>
    </source>
</evidence>
<proteinExistence type="inferred from homology"/>
<accession>A0A5J6WUB5</accession>
<dbReference type="InterPro" id="IPR052905">
    <property type="entry name" value="LD-transpeptidase_YkuD-like"/>
</dbReference>
<dbReference type="Gene3D" id="2.40.440.10">
    <property type="entry name" value="L,D-transpeptidase catalytic domain-like"/>
    <property type="match status" value="1"/>
</dbReference>
<evidence type="ECO:0000313" key="10">
    <source>
        <dbReference type="EMBL" id="QFI53807.1"/>
    </source>
</evidence>
<dbReference type="InterPro" id="IPR005490">
    <property type="entry name" value="LD_TPept_cat_dom"/>
</dbReference>
<evidence type="ECO:0000256" key="6">
    <source>
        <dbReference type="ARBA" id="ARBA00023316"/>
    </source>
</evidence>
<dbReference type="Pfam" id="PF01471">
    <property type="entry name" value="PG_binding_1"/>
    <property type="match status" value="1"/>
</dbReference>
<organism evidence="10 11">
    <name type="scientific">Aeromonas simiae</name>
    <dbReference type="NCBI Taxonomy" id="218936"/>
    <lineage>
        <taxon>Bacteria</taxon>
        <taxon>Pseudomonadati</taxon>
        <taxon>Pseudomonadota</taxon>
        <taxon>Gammaproteobacteria</taxon>
        <taxon>Aeromonadales</taxon>
        <taxon>Aeromonadaceae</taxon>
        <taxon>Aeromonas</taxon>
    </lineage>
</organism>
<feature type="active site" description="Proton donor/acceptor" evidence="7">
    <location>
        <position position="395"/>
    </location>
</feature>
<dbReference type="InterPro" id="IPR002477">
    <property type="entry name" value="Peptidoglycan-bd-like"/>
</dbReference>
<feature type="chain" id="PRO_5023880162" evidence="8">
    <location>
        <begin position="23"/>
        <end position="491"/>
    </location>
</feature>
<dbReference type="RefSeq" id="WP_193003357.1">
    <property type="nucleotide sequence ID" value="NZ_CP040449.1"/>
</dbReference>
<evidence type="ECO:0000256" key="5">
    <source>
        <dbReference type="ARBA" id="ARBA00022984"/>
    </source>
</evidence>
<protein>
    <submittedName>
        <fullName evidence="10">Murein L,D-transpeptidase</fullName>
    </submittedName>
</protein>
<comment type="similarity">
    <text evidence="2">Belongs to the YkuD family.</text>
</comment>
<dbReference type="PROSITE" id="PS51257">
    <property type="entry name" value="PROKAR_LIPOPROTEIN"/>
    <property type="match status" value="1"/>
</dbReference>